<evidence type="ECO:0000259" key="1">
    <source>
        <dbReference type="Pfam" id="PF01408"/>
    </source>
</evidence>
<gene>
    <name evidence="2" type="ORF">CfE428DRAFT_4245</name>
</gene>
<reference evidence="2 3" key="1">
    <citation type="journal article" date="2011" name="J. Bacteriol.">
        <title>Genome sequence of Chthoniobacter flavus Ellin428, an aerobic heterotrophic soil bacterium.</title>
        <authorList>
            <person name="Kant R."/>
            <person name="van Passel M.W."/>
            <person name="Palva A."/>
            <person name="Lucas S."/>
            <person name="Lapidus A."/>
            <person name="Glavina Del Rio T."/>
            <person name="Dalin E."/>
            <person name="Tice H."/>
            <person name="Bruce D."/>
            <person name="Goodwin L."/>
            <person name="Pitluck S."/>
            <person name="Larimer F.W."/>
            <person name="Land M.L."/>
            <person name="Hauser L."/>
            <person name="Sangwan P."/>
            <person name="de Vos W.M."/>
            <person name="Janssen P.H."/>
            <person name="Smidt H."/>
        </authorList>
    </citation>
    <scope>NUCLEOTIDE SEQUENCE [LARGE SCALE GENOMIC DNA]</scope>
    <source>
        <strain evidence="2 3">Ellin428</strain>
    </source>
</reference>
<protein>
    <submittedName>
        <fullName evidence="2">Oxidoreductase domain protein</fullName>
    </submittedName>
</protein>
<dbReference type="Gene3D" id="3.40.50.720">
    <property type="entry name" value="NAD(P)-binding Rossmann-like Domain"/>
    <property type="match status" value="1"/>
</dbReference>
<keyword evidence="3" id="KW-1185">Reference proteome</keyword>
<comment type="caution">
    <text evidence="2">The sequence shown here is derived from an EMBL/GenBank/DDBJ whole genome shotgun (WGS) entry which is preliminary data.</text>
</comment>
<accession>B4D5Q6</accession>
<organism evidence="2 3">
    <name type="scientific">Chthoniobacter flavus Ellin428</name>
    <dbReference type="NCBI Taxonomy" id="497964"/>
    <lineage>
        <taxon>Bacteria</taxon>
        <taxon>Pseudomonadati</taxon>
        <taxon>Verrucomicrobiota</taxon>
        <taxon>Spartobacteria</taxon>
        <taxon>Chthoniobacterales</taxon>
        <taxon>Chthoniobacteraceae</taxon>
        <taxon>Chthoniobacter</taxon>
    </lineage>
</organism>
<evidence type="ECO:0000313" key="2">
    <source>
        <dbReference type="EMBL" id="EDY18109.1"/>
    </source>
</evidence>
<sequence length="271" mass="28636">MSTDSAADLRIGTIGLDTSHSVAFAKLLNDPTAPAHISGGRIVAAVKTFSPDMPASAERVEGFAATMVKDFGVALVPSIEELCGMVDVVCIESLDGRAHLEQARRVFAAKNPVFIDKPIAGTLRDVIEIFRLAREAGVPVFSSSAYRFHESLAAVRRADVGEVRSAISYGPAYLDPDHPDLFFYGVHPVEALYTVLGRGCDSVVRSHTADSDVVTGTWSGGRLGVLHGLRTKAISHKVIVFGSTGFAEQQPTGDPLSRFGALGAAQSSGGR</sequence>
<dbReference type="InParanoid" id="B4D5Q6"/>
<dbReference type="GO" id="GO:0000166">
    <property type="term" value="F:nucleotide binding"/>
    <property type="evidence" value="ECO:0007669"/>
    <property type="project" value="InterPro"/>
</dbReference>
<dbReference type="EMBL" id="ABVL01000014">
    <property type="protein sequence ID" value="EDY18109.1"/>
    <property type="molecule type" value="Genomic_DNA"/>
</dbReference>
<proteinExistence type="predicted"/>
<dbReference type="RefSeq" id="WP_006981569.1">
    <property type="nucleotide sequence ID" value="NZ_ABVL01000014.1"/>
</dbReference>
<dbReference type="InterPro" id="IPR000683">
    <property type="entry name" value="Gfo/Idh/MocA-like_OxRdtase_N"/>
</dbReference>
<dbReference type="SUPFAM" id="SSF51735">
    <property type="entry name" value="NAD(P)-binding Rossmann-fold domains"/>
    <property type="match status" value="1"/>
</dbReference>
<dbReference type="Proteomes" id="UP000005824">
    <property type="component" value="Unassembled WGS sequence"/>
</dbReference>
<dbReference type="eggNOG" id="COG0673">
    <property type="taxonomic scope" value="Bacteria"/>
</dbReference>
<dbReference type="Pfam" id="PF01408">
    <property type="entry name" value="GFO_IDH_MocA"/>
    <property type="match status" value="1"/>
</dbReference>
<evidence type="ECO:0000313" key="3">
    <source>
        <dbReference type="Proteomes" id="UP000005824"/>
    </source>
</evidence>
<name>B4D5Q6_9BACT</name>
<dbReference type="AlphaFoldDB" id="B4D5Q6"/>
<dbReference type="STRING" id="497964.CfE428DRAFT_4245"/>
<dbReference type="InterPro" id="IPR036291">
    <property type="entry name" value="NAD(P)-bd_dom_sf"/>
</dbReference>
<feature type="domain" description="Gfo/Idh/MocA-like oxidoreductase N-terminal" evidence="1">
    <location>
        <begin position="60"/>
        <end position="141"/>
    </location>
</feature>